<dbReference type="GO" id="GO:0016757">
    <property type="term" value="F:glycosyltransferase activity"/>
    <property type="evidence" value="ECO:0007669"/>
    <property type="project" value="UniProtKB-KW"/>
</dbReference>
<dbReference type="EC" id="2.4.-.-" evidence="2"/>
<feature type="domain" description="Glycosyltransferase 2-like" evidence="1">
    <location>
        <begin position="44"/>
        <end position="134"/>
    </location>
</feature>
<dbReference type="KEGG" id="nnv:QNH39_26460"/>
<name>A0AA95MLB3_9BACI</name>
<dbReference type="Gene3D" id="3.90.550.10">
    <property type="entry name" value="Spore Coat Polysaccharide Biosynthesis Protein SpsA, Chain A"/>
    <property type="match status" value="1"/>
</dbReference>
<accession>A0AA95MLB3</accession>
<sequence>MEIEVLVSTMNQQSLELTKKMNLNNNVLIINQCDKVDFNQRQSDNSSIRMLTYKERGLSNSRNRAVENAAGDICVLADDDVIYDNDYREKIQGAYDLHKDADIIAFQVIRTGSTRLKKFRNYTSVENYVSCMKISSVEITFKRESILKSGIKFNSLFGAGSHFYLGEESIFLYDCLKKGLKIVYVPVRIGTVSTDESTWFKGYTPHLFKSIGASYYGMSQKWYLFLILQFVIRKYKNYNSSVSMKDVFKNMIMGSIEYKKMKDIQNENS</sequence>
<dbReference type="AlphaFoldDB" id="A0AA95MLB3"/>
<evidence type="ECO:0000259" key="1">
    <source>
        <dbReference type="Pfam" id="PF00535"/>
    </source>
</evidence>
<keyword evidence="2" id="KW-0808">Transferase</keyword>
<dbReference type="InterPro" id="IPR001173">
    <property type="entry name" value="Glyco_trans_2-like"/>
</dbReference>
<gene>
    <name evidence="2" type="ORF">QNH39_26460</name>
</gene>
<dbReference type="Pfam" id="PF00535">
    <property type="entry name" value="Glycos_transf_2"/>
    <property type="match status" value="1"/>
</dbReference>
<evidence type="ECO:0000313" key="2">
    <source>
        <dbReference type="EMBL" id="WHY86074.1"/>
    </source>
</evidence>
<protein>
    <submittedName>
        <fullName evidence="2">Glycosyltransferase family A protein</fullName>
        <ecNumber evidence="2">2.4.-.-</ecNumber>
    </submittedName>
</protein>
<dbReference type="Proteomes" id="UP001178288">
    <property type="component" value="Chromosome"/>
</dbReference>
<dbReference type="RefSeq" id="WP_066093600.1">
    <property type="nucleotide sequence ID" value="NZ_CP126114.1"/>
</dbReference>
<proteinExistence type="predicted"/>
<evidence type="ECO:0000313" key="3">
    <source>
        <dbReference type="Proteomes" id="UP001178288"/>
    </source>
</evidence>
<keyword evidence="3" id="KW-1185">Reference proteome</keyword>
<reference evidence="2" key="1">
    <citation type="submission" date="2023-05" db="EMBL/GenBank/DDBJ databases">
        <title>Comparative genomics of Bacillaceae isolates and their secondary metabolite potential.</title>
        <authorList>
            <person name="Song L."/>
            <person name="Nielsen L.J."/>
            <person name="Mohite O."/>
            <person name="Xu X."/>
            <person name="Weber T."/>
            <person name="Kovacs A.T."/>
        </authorList>
    </citation>
    <scope>NUCLEOTIDE SEQUENCE</scope>
    <source>
        <strain evidence="2">XLM17</strain>
    </source>
</reference>
<dbReference type="EMBL" id="CP126114">
    <property type="protein sequence ID" value="WHY86074.1"/>
    <property type="molecule type" value="Genomic_DNA"/>
</dbReference>
<dbReference type="SUPFAM" id="SSF53448">
    <property type="entry name" value="Nucleotide-diphospho-sugar transferases"/>
    <property type="match status" value="1"/>
</dbReference>
<organism evidence="2 3">
    <name type="scientific">Neobacillus novalis</name>
    <dbReference type="NCBI Taxonomy" id="220687"/>
    <lineage>
        <taxon>Bacteria</taxon>
        <taxon>Bacillati</taxon>
        <taxon>Bacillota</taxon>
        <taxon>Bacilli</taxon>
        <taxon>Bacillales</taxon>
        <taxon>Bacillaceae</taxon>
        <taxon>Neobacillus</taxon>
    </lineage>
</organism>
<keyword evidence="2" id="KW-0328">Glycosyltransferase</keyword>
<dbReference type="InterPro" id="IPR029044">
    <property type="entry name" value="Nucleotide-diphossugar_trans"/>
</dbReference>
<dbReference type="CDD" id="cd00761">
    <property type="entry name" value="Glyco_tranf_GTA_type"/>
    <property type="match status" value="1"/>
</dbReference>